<proteinExistence type="predicted"/>
<evidence type="ECO:0000313" key="3">
    <source>
        <dbReference type="Proteomes" id="UP000727056"/>
    </source>
</evidence>
<reference evidence="2 3" key="1">
    <citation type="submission" date="2020-03" db="EMBL/GenBank/DDBJ databases">
        <title>Draft genome of Streptomyces sp. ventii, isolated from the Axial Seamount in the Pacific Ocean, and resequencing of the two type strains Streptomyces lonarensis strain NCL 716 and Streptomyces bohaiensis strain 11A07.</title>
        <authorList>
            <person name="Loughran R.M."/>
            <person name="Pfannmuller K.M."/>
            <person name="Wasson B.J."/>
            <person name="Deadmond M.C."/>
            <person name="Paddock B.E."/>
            <person name="Koyack M.J."/>
            <person name="Gallegos D.A."/>
            <person name="Mitchell E.A."/>
            <person name="Ushijima B."/>
            <person name="Saw J.H."/>
            <person name="Mcphail K.L."/>
            <person name="Videau P."/>
        </authorList>
    </citation>
    <scope>NUCLEOTIDE SEQUENCE [LARGE SCALE GENOMIC DNA]</scope>
    <source>
        <strain evidence="2 3">11A07</strain>
    </source>
</reference>
<evidence type="ECO:0000313" key="2">
    <source>
        <dbReference type="EMBL" id="NJQ17374.1"/>
    </source>
</evidence>
<dbReference type="Proteomes" id="UP000727056">
    <property type="component" value="Unassembled WGS sequence"/>
</dbReference>
<dbReference type="InterPro" id="IPR037883">
    <property type="entry name" value="Knr4/Smi1-like_sf"/>
</dbReference>
<keyword evidence="3" id="KW-1185">Reference proteome</keyword>
<gene>
    <name evidence="2" type="ORF">HCN52_21160</name>
</gene>
<dbReference type="EMBL" id="JAAVJC010000294">
    <property type="protein sequence ID" value="NJQ17374.1"/>
    <property type="molecule type" value="Genomic_DNA"/>
</dbReference>
<name>A0ABX1CL77_9ACTN</name>
<organism evidence="2 3">
    <name type="scientific">Streptomyces bohaiensis</name>
    <dbReference type="NCBI Taxonomy" id="1431344"/>
    <lineage>
        <taxon>Bacteria</taxon>
        <taxon>Bacillati</taxon>
        <taxon>Actinomycetota</taxon>
        <taxon>Actinomycetes</taxon>
        <taxon>Kitasatosporales</taxon>
        <taxon>Streptomycetaceae</taxon>
        <taxon>Streptomyces</taxon>
    </lineage>
</organism>
<feature type="region of interest" description="Disordered" evidence="1">
    <location>
        <begin position="1"/>
        <end position="39"/>
    </location>
</feature>
<feature type="non-terminal residue" evidence="2">
    <location>
        <position position="183"/>
    </location>
</feature>
<comment type="caution">
    <text evidence="2">The sequence shown here is derived from an EMBL/GenBank/DDBJ whole genome shotgun (WGS) entry which is preliminary data.</text>
</comment>
<accession>A0ABX1CL77</accession>
<evidence type="ECO:0000256" key="1">
    <source>
        <dbReference type="SAM" id="MobiDB-lite"/>
    </source>
</evidence>
<sequence length="183" mass="18919">MRTTTGDSGDTGRLGGADPDGERSRGAPAPGPRWPTPDTARLRELALGSPVVSPAGGGAAPGAAEVAAVERVTGELPPSFRFWLTEFGGGRIGGAETAVVAPAGWEDEHDAVTAPWRREERPGLLAFAEEPDGDRYWFDVAARRADGECPVLRDAGDGRGPVPFAATFAGFPTVAVALATGQR</sequence>
<dbReference type="SUPFAM" id="SSF160631">
    <property type="entry name" value="SMI1/KNR4-like"/>
    <property type="match status" value="1"/>
</dbReference>
<dbReference type="Pfam" id="PF14568">
    <property type="entry name" value="SUKH_6"/>
    <property type="match status" value="1"/>
</dbReference>
<dbReference type="Gene3D" id="3.40.1580.10">
    <property type="entry name" value="SMI1/KNR4-like"/>
    <property type="match status" value="1"/>
</dbReference>
<protein>
    <recommendedName>
        <fullName evidence="4">SMI1/KNR4 family protein</fullName>
    </recommendedName>
</protein>
<evidence type="ECO:0008006" key="4">
    <source>
        <dbReference type="Google" id="ProtNLM"/>
    </source>
</evidence>
<dbReference type="RefSeq" id="WP_209314816.1">
    <property type="nucleotide sequence ID" value="NZ_JAAVJC010000294.1"/>
</dbReference>